<accession>A0A1I7E6Z9</accession>
<organism evidence="1 2">
    <name type="scientific">Algoriphagus locisalis</name>
    <dbReference type="NCBI Taxonomy" id="305507"/>
    <lineage>
        <taxon>Bacteria</taxon>
        <taxon>Pseudomonadati</taxon>
        <taxon>Bacteroidota</taxon>
        <taxon>Cytophagia</taxon>
        <taxon>Cytophagales</taxon>
        <taxon>Cyclobacteriaceae</taxon>
        <taxon>Algoriphagus</taxon>
    </lineage>
</organism>
<sequence length="46" mass="5482">MSYCKPFDTNDINWHLYWKWQAIIQVTYVELASYFSGISYVRADSA</sequence>
<evidence type="ECO:0000313" key="1">
    <source>
        <dbReference type="EMBL" id="SFU19704.1"/>
    </source>
</evidence>
<reference evidence="2" key="1">
    <citation type="submission" date="2016-10" db="EMBL/GenBank/DDBJ databases">
        <authorList>
            <person name="Varghese N."/>
            <person name="Submissions S."/>
        </authorList>
    </citation>
    <scope>NUCLEOTIDE SEQUENCE [LARGE SCALE GENOMIC DNA]</scope>
    <source>
        <strain evidence="2">DSM 23445</strain>
    </source>
</reference>
<dbReference type="EMBL" id="FPBF01000011">
    <property type="protein sequence ID" value="SFU19704.1"/>
    <property type="molecule type" value="Genomic_DNA"/>
</dbReference>
<dbReference type="Proteomes" id="UP000199673">
    <property type="component" value="Unassembled WGS sequence"/>
</dbReference>
<protein>
    <submittedName>
        <fullName evidence="1">Uncharacterized protein</fullName>
    </submittedName>
</protein>
<keyword evidence="2" id="KW-1185">Reference proteome</keyword>
<dbReference type="AlphaFoldDB" id="A0A1I7E6Z9"/>
<gene>
    <name evidence="1" type="ORF">SAMN04489724_0179</name>
</gene>
<proteinExistence type="predicted"/>
<evidence type="ECO:0000313" key="2">
    <source>
        <dbReference type="Proteomes" id="UP000199673"/>
    </source>
</evidence>
<name>A0A1I7E6Z9_9BACT</name>